<sequence>MTCSINDGEGLEADLTIVINGVVVSNQSFLASSAHGGAPVVKSRRNDTKIPSTSIRPKESSIPFTGGARHHPETTDEAREQVGMFLQHSRRLSSRKILEVPTFDARELHLGRWLGSGGFSHVEELRGILDIPGGSRKSLGAASRRRLYSLLRMSSKIVEEDPTEPEASSIHSSGSGEPLAHELGYEPDRVEMEEEEDTETSETNEDAVEPIPPENTEAARRFLVQNCLRSSGESRYAIKRLRKEIVQDPQQYPSGAMDLAAEALFLTNLQHPNIIKCRAIGTTDPFVSKPSHDDYYFLVLDRLYDTLTDRMARWKEGKRKLKTLIGRITDVGGRKRRALLDERLAAAFDLSAALAYLKENRIIHRDIKPENLGFDIRGDIKVFDFGLARELRDVDRDPDLKGMYRLSNMTGSLRYMAPEVGSVATPYNEACDVYSFTVVLWEMLSLQRAYMDVGVSQALFMRSVFAERMRPPLRHSWSRNLQELFKGGWAHDPRERLTAEKCNEMLRNELVAMRHGDDEGLDHVRRRSTYILEEEEAARSGWARSASTSDVVEPRKNRPQRRSSCTELNIHGSSPF</sequence>
<dbReference type="SUPFAM" id="SSF56112">
    <property type="entry name" value="Protein kinase-like (PK-like)"/>
    <property type="match status" value="1"/>
</dbReference>
<feature type="compositionally biased region" description="Basic and acidic residues" evidence="5">
    <location>
        <begin position="179"/>
        <end position="190"/>
    </location>
</feature>
<keyword evidence="4" id="KW-0067">ATP-binding</keyword>
<dbReference type="GO" id="GO:0004674">
    <property type="term" value="F:protein serine/threonine kinase activity"/>
    <property type="evidence" value="ECO:0007669"/>
    <property type="project" value="TreeGrafter"/>
</dbReference>
<dbReference type="Proteomes" id="UP001153069">
    <property type="component" value="Unassembled WGS sequence"/>
</dbReference>
<feature type="domain" description="Protein kinase" evidence="6">
    <location>
        <begin position="108"/>
        <end position="511"/>
    </location>
</feature>
<feature type="compositionally biased region" description="Acidic residues" evidence="5">
    <location>
        <begin position="191"/>
        <end position="208"/>
    </location>
</feature>
<evidence type="ECO:0000313" key="8">
    <source>
        <dbReference type="Proteomes" id="UP001153069"/>
    </source>
</evidence>
<protein>
    <submittedName>
        <fullName evidence="7">Probable LIM domain-containing serine/threonine-protein kinase DDB</fullName>
    </submittedName>
</protein>
<keyword evidence="1" id="KW-0808">Transferase</keyword>
<evidence type="ECO:0000256" key="5">
    <source>
        <dbReference type="SAM" id="MobiDB-lite"/>
    </source>
</evidence>
<feature type="region of interest" description="Disordered" evidence="5">
    <location>
        <begin position="537"/>
        <end position="576"/>
    </location>
</feature>
<name>A0A9N8DKW0_9STRA</name>
<dbReference type="SMART" id="SM00220">
    <property type="entry name" value="S_TKc"/>
    <property type="match status" value="1"/>
</dbReference>
<proteinExistence type="predicted"/>
<feature type="region of interest" description="Disordered" evidence="5">
    <location>
        <begin position="35"/>
        <end position="72"/>
    </location>
</feature>
<evidence type="ECO:0000256" key="3">
    <source>
        <dbReference type="ARBA" id="ARBA00022777"/>
    </source>
</evidence>
<evidence type="ECO:0000256" key="2">
    <source>
        <dbReference type="ARBA" id="ARBA00022741"/>
    </source>
</evidence>
<keyword evidence="8" id="KW-1185">Reference proteome</keyword>
<evidence type="ECO:0000256" key="1">
    <source>
        <dbReference type="ARBA" id="ARBA00022679"/>
    </source>
</evidence>
<dbReference type="EMBL" id="CAICTM010000197">
    <property type="protein sequence ID" value="CAB9504474.1"/>
    <property type="molecule type" value="Genomic_DNA"/>
</dbReference>
<dbReference type="OrthoDB" id="10261027at2759"/>
<organism evidence="7 8">
    <name type="scientific">Seminavis robusta</name>
    <dbReference type="NCBI Taxonomy" id="568900"/>
    <lineage>
        <taxon>Eukaryota</taxon>
        <taxon>Sar</taxon>
        <taxon>Stramenopiles</taxon>
        <taxon>Ochrophyta</taxon>
        <taxon>Bacillariophyta</taxon>
        <taxon>Bacillariophyceae</taxon>
        <taxon>Bacillariophycidae</taxon>
        <taxon>Naviculales</taxon>
        <taxon>Naviculaceae</taxon>
        <taxon>Seminavis</taxon>
    </lineage>
</organism>
<dbReference type="GO" id="GO:0005524">
    <property type="term" value="F:ATP binding"/>
    <property type="evidence" value="ECO:0007669"/>
    <property type="project" value="UniProtKB-KW"/>
</dbReference>
<dbReference type="PROSITE" id="PS50011">
    <property type="entry name" value="PROTEIN_KINASE_DOM"/>
    <property type="match status" value="1"/>
</dbReference>
<dbReference type="InterPro" id="IPR000719">
    <property type="entry name" value="Prot_kinase_dom"/>
</dbReference>
<dbReference type="InterPro" id="IPR051681">
    <property type="entry name" value="Ser/Thr_Kinases-Pseudokinases"/>
</dbReference>
<reference evidence="7" key="1">
    <citation type="submission" date="2020-06" db="EMBL/GenBank/DDBJ databases">
        <authorList>
            <consortium name="Plant Systems Biology data submission"/>
        </authorList>
    </citation>
    <scope>NUCLEOTIDE SEQUENCE</scope>
    <source>
        <strain evidence="7">D6</strain>
    </source>
</reference>
<gene>
    <name evidence="7" type="ORF">SEMRO_198_G084100.1</name>
</gene>
<dbReference type="PANTHER" id="PTHR44329:SF288">
    <property type="entry name" value="MITOGEN-ACTIVATED PROTEIN KINASE KINASE KINASE 20"/>
    <property type="match status" value="1"/>
</dbReference>
<keyword evidence="3 7" id="KW-0418">Kinase</keyword>
<dbReference type="Gene3D" id="1.10.510.10">
    <property type="entry name" value="Transferase(Phosphotransferase) domain 1"/>
    <property type="match status" value="1"/>
</dbReference>
<feature type="compositionally biased region" description="Polar residues" evidence="5">
    <location>
        <begin position="562"/>
        <end position="576"/>
    </location>
</feature>
<accession>A0A9N8DKW0</accession>
<dbReference type="AlphaFoldDB" id="A0A9N8DKW0"/>
<evidence type="ECO:0000256" key="4">
    <source>
        <dbReference type="ARBA" id="ARBA00022840"/>
    </source>
</evidence>
<feature type="region of interest" description="Disordered" evidence="5">
    <location>
        <begin position="158"/>
        <end position="216"/>
    </location>
</feature>
<comment type="caution">
    <text evidence="7">The sequence shown here is derived from an EMBL/GenBank/DDBJ whole genome shotgun (WGS) entry which is preliminary data.</text>
</comment>
<dbReference type="Pfam" id="PF00069">
    <property type="entry name" value="Pkinase"/>
    <property type="match status" value="1"/>
</dbReference>
<dbReference type="PANTHER" id="PTHR44329">
    <property type="entry name" value="SERINE/THREONINE-PROTEIN KINASE TNNI3K-RELATED"/>
    <property type="match status" value="1"/>
</dbReference>
<dbReference type="InterPro" id="IPR011009">
    <property type="entry name" value="Kinase-like_dom_sf"/>
</dbReference>
<evidence type="ECO:0000259" key="6">
    <source>
        <dbReference type="PROSITE" id="PS50011"/>
    </source>
</evidence>
<keyword evidence="2" id="KW-0547">Nucleotide-binding</keyword>
<evidence type="ECO:0000313" key="7">
    <source>
        <dbReference type="EMBL" id="CAB9504474.1"/>
    </source>
</evidence>